<dbReference type="InterPro" id="IPR015915">
    <property type="entry name" value="Kelch-typ_b-propeller"/>
</dbReference>
<keyword evidence="6" id="KW-0677">Repeat</keyword>
<evidence type="ECO:0000256" key="1">
    <source>
        <dbReference type="ARBA" id="ARBA00004479"/>
    </source>
</evidence>
<dbReference type="InterPro" id="IPR056863">
    <property type="entry name" value="LMN_ATRN_NET-like_EGF"/>
</dbReference>
<dbReference type="InterPro" id="IPR018097">
    <property type="entry name" value="EGF_Ca-bd_CS"/>
</dbReference>
<dbReference type="SUPFAM" id="SSF49854">
    <property type="entry name" value="Spermadhesin, CUB domain"/>
    <property type="match status" value="2"/>
</dbReference>
<dbReference type="Gene3D" id="2.120.10.80">
    <property type="entry name" value="Kelch-type beta propeller"/>
    <property type="match status" value="5"/>
</dbReference>
<dbReference type="Pfam" id="PF00053">
    <property type="entry name" value="EGF_laminin"/>
    <property type="match status" value="3"/>
</dbReference>
<dbReference type="Gene3D" id="2.60.120.290">
    <property type="entry name" value="Spermadhesin, CUB domain"/>
    <property type="match status" value="2"/>
</dbReference>
<feature type="domain" description="CUB" evidence="14">
    <location>
        <begin position="1323"/>
        <end position="1446"/>
    </location>
</feature>
<feature type="domain" description="CUB" evidence="14">
    <location>
        <begin position="31"/>
        <end position="143"/>
    </location>
</feature>
<dbReference type="InterPro" id="IPR011043">
    <property type="entry name" value="Gal_Oxase/kelch_b-propeller"/>
</dbReference>
<dbReference type="InterPro" id="IPR001881">
    <property type="entry name" value="EGF-like_Ca-bd_dom"/>
</dbReference>
<feature type="domain" description="Laminin EGF-like" evidence="16">
    <location>
        <begin position="1269"/>
        <end position="1323"/>
    </location>
</feature>
<dbReference type="Pfam" id="PF24973">
    <property type="entry name" value="EGF_LMN_ATRN"/>
    <property type="match status" value="2"/>
</dbReference>
<dbReference type="SMART" id="SM00179">
    <property type="entry name" value="EGF_CA"/>
    <property type="match status" value="2"/>
</dbReference>
<evidence type="ECO:0000256" key="4">
    <source>
        <dbReference type="ARBA" id="ARBA00022692"/>
    </source>
</evidence>
<feature type="disulfide bond" evidence="12">
    <location>
        <begin position="2234"/>
        <end position="2243"/>
    </location>
</feature>
<evidence type="ECO:0000256" key="5">
    <source>
        <dbReference type="ARBA" id="ARBA00022729"/>
    </source>
</evidence>
<keyword evidence="3 11" id="KW-0245">EGF-like domain</keyword>
<protein>
    <submittedName>
        <fullName evidence="18">Multiple epidermal growth factor-like domains protein 8 isoform X1</fullName>
    </submittedName>
</protein>
<dbReference type="Gene3D" id="2.10.25.10">
    <property type="entry name" value="Laminin"/>
    <property type="match status" value="6"/>
</dbReference>
<dbReference type="Pfam" id="PF24981">
    <property type="entry name" value="Beta-prop_ATRN-LZTR1"/>
    <property type="match status" value="2"/>
</dbReference>
<dbReference type="PROSITE" id="PS01186">
    <property type="entry name" value="EGF_2"/>
    <property type="match status" value="2"/>
</dbReference>
<dbReference type="Pfam" id="PF01344">
    <property type="entry name" value="Kelch_1"/>
    <property type="match status" value="1"/>
</dbReference>
<proteinExistence type="predicted"/>
<organism evidence="17 18">
    <name type="scientific">Nicrophorus vespilloides</name>
    <name type="common">Boreal carrion beetle</name>
    <dbReference type="NCBI Taxonomy" id="110193"/>
    <lineage>
        <taxon>Eukaryota</taxon>
        <taxon>Metazoa</taxon>
        <taxon>Ecdysozoa</taxon>
        <taxon>Arthropoda</taxon>
        <taxon>Hexapoda</taxon>
        <taxon>Insecta</taxon>
        <taxon>Pterygota</taxon>
        <taxon>Neoptera</taxon>
        <taxon>Endopterygota</taxon>
        <taxon>Coleoptera</taxon>
        <taxon>Polyphaga</taxon>
        <taxon>Staphyliniformia</taxon>
        <taxon>Silphidae</taxon>
        <taxon>Nicrophorinae</taxon>
        <taxon>Nicrophorus</taxon>
    </lineage>
</organism>
<keyword evidence="7 13" id="KW-1133">Transmembrane helix</keyword>
<dbReference type="InterPro" id="IPR000859">
    <property type="entry name" value="CUB_dom"/>
</dbReference>
<dbReference type="SMART" id="SM00423">
    <property type="entry name" value="PSI"/>
    <property type="match status" value="9"/>
</dbReference>
<dbReference type="InterPro" id="IPR000742">
    <property type="entry name" value="EGF"/>
</dbReference>
<dbReference type="InterPro" id="IPR024731">
    <property type="entry name" value="NELL2-like_EGF"/>
</dbReference>
<dbReference type="InterPro" id="IPR006652">
    <property type="entry name" value="Kelch_1"/>
</dbReference>
<evidence type="ECO:0000256" key="10">
    <source>
        <dbReference type="ARBA" id="ARBA00023292"/>
    </source>
</evidence>
<comment type="subcellular location">
    <subcellularLocation>
        <location evidence="1">Membrane</location>
        <topology evidence="1">Single-pass type I membrane protein</topology>
    </subcellularLocation>
</comment>
<dbReference type="InterPro" id="IPR000152">
    <property type="entry name" value="EGF-type_Asp/Asn_hydroxyl_site"/>
</dbReference>
<evidence type="ECO:0000256" key="7">
    <source>
        <dbReference type="ARBA" id="ARBA00022989"/>
    </source>
</evidence>
<evidence type="ECO:0000256" key="2">
    <source>
        <dbReference type="ARBA" id="ARBA00022441"/>
    </source>
</evidence>
<evidence type="ECO:0000259" key="16">
    <source>
        <dbReference type="PROSITE" id="PS50027"/>
    </source>
</evidence>
<evidence type="ECO:0000259" key="15">
    <source>
        <dbReference type="PROSITE" id="PS50026"/>
    </source>
</evidence>
<gene>
    <name evidence="18" type="primary">LOC108569389</name>
</gene>
<dbReference type="PROSITE" id="PS01187">
    <property type="entry name" value="EGF_CA"/>
    <property type="match status" value="1"/>
</dbReference>
<name>A0ABM1NHV7_NICVS</name>
<dbReference type="PROSITE" id="PS01180">
    <property type="entry name" value="CUB"/>
    <property type="match status" value="2"/>
</dbReference>
<dbReference type="InterPro" id="IPR035914">
    <property type="entry name" value="Sperma_CUB_dom_sf"/>
</dbReference>
<dbReference type="PROSITE" id="PS01248">
    <property type="entry name" value="EGF_LAM_1"/>
    <property type="match status" value="4"/>
</dbReference>
<accession>A0ABM1NHV7</accession>
<evidence type="ECO:0000259" key="14">
    <source>
        <dbReference type="PROSITE" id="PS01180"/>
    </source>
</evidence>
<dbReference type="SUPFAM" id="SSF57184">
    <property type="entry name" value="Growth factor receptor domain"/>
    <property type="match status" value="1"/>
</dbReference>
<dbReference type="InterPro" id="IPR016201">
    <property type="entry name" value="PSI"/>
</dbReference>
<dbReference type="CDD" id="cd00054">
    <property type="entry name" value="EGF_CA"/>
    <property type="match status" value="1"/>
</dbReference>
<dbReference type="Gene3D" id="2.170.300.10">
    <property type="entry name" value="Tie2 ligand-binding domain superfamily"/>
    <property type="match status" value="1"/>
</dbReference>
<comment type="caution">
    <text evidence="11">Lacks conserved residue(s) required for the propagation of feature annotation.</text>
</comment>
<keyword evidence="5" id="KW-0732">Signal</keyword>
<dbReference type="Pfam" id="PF12947">
    <property type="entry name" value="EGF_3"/>
    <property type="match status" value="1"/>
</dbReference>
<dbReference type="CDD" id="cd00055">
    <property type="entry name" value="EGF_Lam"/>
    <property type="match status" value="4"/>
</dbReference>
<keyword evidence="8 12" id="KW-1015">Disulfide bond</keyword>
<dbReference type="SUPFAM" id="SSF117281">
    <property type="entry name" value="Kelch motif"/>
    <property type="match status" value="1"/>
</dbReference>
<evidence type="ECO:0000256" key="9">
    <source>
        <dbReference type="ARBA" id="ARBA00023180"/>
    </source>
</evidence>
<dbReference type="CDD" id="cd00041">
    <property type="entry name" value="CUB"/>
    <property type="match status" value="1"/>
</dbReference>
<keyword evidence="4 13" id="KW-0812">Transmembrane</keyword>
<evidence type="ECO:0000313" key="17">
    <source>
        <dbReference type="Proteomes" id="UP000695000"/>
    </source>
</evidence>
<dbReference type="SUPFAM" id="SSF57196">
    <property type="entry name" value="EGF/Laminin"/>
    <property type="match status" value="4"/>
</dbReference>
<keyword evidence="2" id="KW-0880">Kelch repeat</keyword>
<feature type="disulfide bond" evidence="12">
    <location>
        <begin position="2246"/>
        <end position="2260"/>
    </location>
</feature>
<dbReference type="PANTHER" id="PTHR46376">
    <property type="entry name" value="LEUCINE-ZIPPER-LIKE TRANSCRIPTIONAL REGULATOR 1"/>
    <property type="match status" value="1"/>
</dbReference>
<dbReference type="PROSITE" id="PS00022">
    <property type="entry name" value="EGF_1"/>
    <property type="match status" value="2"/>
</dbReference>
<dbReference type="SMART" id="SM00042">
    <property type="entry name" value="CUB"/>
    <property type="match status" value="2"/>
</dbReference>
<keyword evidence="13" id="KW-0472">Membrane</keyword>
<feature type="transmembrane region" description="Helical" evidence="13">
    <location>
        <begin position="2579"/>
        <end position="2601"/>
    </location>
</feature>
<evidence type="ECO:0000256" key="8">
    <source>
        <dbReference type="ARBA" id="ARBA00023157"/>
    </source>
</evidence>
<dbReference type="InterPro" id="IPR009030">
    <property type="entry name" value="Growth_fac_rcpt_cys_sf"/>
</dbReference>
<dbReference type="GeneID" id="108569389"/>
<dbReference type="PROSITE" id="PS50027">
    <property type="entry name" value="EGF_LAM_2"/>
    <property type="match status" value="2"/>
</dbReference>
<dbReference type="InterPro" id="IPR051568">
    <property type="entry name" value="LZTR1/Attractin"/>
</dbReference>
<dbReference type="Pfam" id="PF00431">
    <property type="entry name" value="CUB"/>
    <property type="match status" value="1"/>
</dbReference>
<keyword evidence="17" id="KW-1185">Reference proteome</keyword>
<feature type="domain" description="EGF-like" evidence="15">
    <location>
        <begin position="1146"/>
        <end position="1187"/>
    </location>
</feature>
<dbReference type="PROSITE" id="PS50026">
    <property type="entry name" value="EGF_3"/>
    <property type="match status" value="1"/>
</dbReference>
<sequence>MKLEIINFPLSGIVVCLFVLFGNAAVDLIPCDKTRRVFTSSWGVITDGPIGSNYTQDSHCEWLIKANSTNKFITLSFQSMGTECSYDYVFVYDGDSFKSPLLGSFSGKTEPQQVIASSGYMLILLYSDTNYVLDGFRAEFSITDCPNNCSKTQGHCFKNRCVCESGWGGQDCSKKLCPEDCGFTHGRGRCEDTCICNPGFSGQACSLSDEDVLGNKWHWLSHSEGGLTKRAAHTAVYVDQTDSLYVFGGYNLNKILGDLEIYDFKNSSWIDENGHPLPHISLLNFVDPASVAKLIEHAGRPWEKKWGINSKNSFFRNLLYISENSNVTKRIQRHSQKPQHQKPLPRYGHSACKVELGFVIFGGKLDNGSLSNELWLYNAFTMKWELRSLQSKIRPPKLTRHTLTAAADDEIFLFGGSTEDGEFSSKLFKIHLEDDLSENWIEVKSRGGKELDVRVVAHSTVYHSVTNSLLVYGGIVAGVARFSKLSDRMFAFQLDSRHWSEIHYTREYLRDRFVPRERAFHTANILGNYLIVFGGYSHRHNKEEICYDNQMYLYHLGCHTWVNPEILGRSNDSRYPKQQGVFAHAATVRNGNTLLLVGGYHGNVNGDLLAYTVPPMVAVKAGENYEPEAACPRHRNYAECSADPECGWCSADELCYGRTVGANCTTNLQTTRCPGVCPALGDCHSCLIHGHNNGNANVKSAAHKLGLAECTWCVQNARCHHKDDNYGVCGSREDSPSQMPGWWGVKGTEVLRPQECRELDKRPGLTFVKYFHPVNFTQPDHVAIINATTVDFNSPANPLLRTDSGGKMVARLLGFLRPPPQWQEMLKVCISFCSATLRIGENQLSNLTAEQKRCEPQHWPKQEISNRVSIDFESHKVVSFAYHSHHSQSKMELQHYKGQEKAKVFTFEYLEPFANGSCSQYRNCLHCLTDSHCGWCDASNICVSRLEDESITCVAEDGDWRYLTIQPSACSNCSNYISCESCLNSGLCEWWVEDARCTRRGLSSESAVSLEQCPMPCHKRANCSACLEQKGRCVWCEATEQCFSFSVYTSEYQFGLCREWLDQAFPMVPQDHNIIASARPHEQCKSCSHHTNCSTCLSSLNCGWCYNSSNPISGKCVQGDFNNPRGNCSIAIETPNAKWAYAQCPDVDECGLGLHDCHKEAICTNTDGSFSCQCRRGYIGDGRKSCVRTCYNVCVHGTCQGEPNYSCKCDLGWTGDDCSINCGCNNHSNCPEDVGICEECQNWTEGEFCEFCKAGSFGNATTEQGCKQCECNGHGNESEGDCDIITGVCYCKDNTEGNQCERCKLNYYGDPRGGRQCYYQCEARGMLIGSNGQGISSRQSYSAPWGGPPTRECLWIINPIIESGSAIIQLQMNSTDLNVTCGENAVYVYDGLPELVDMGSQSALSAVFCNEEALPSAIVESRTGQLTVHYKQGLLGEGFSAMYFVIECENCVHPRICKNGLCICKDGFVGPHCDIEVCPKNCSASKGHGKCDKSYGRCLCEENWGGRACDKRLTGNQLVFAELFNTVNLVDHLEHLRKTLPRFGHSLVSDRRGALWMFGGYSLSHGPLNDIRLFDTRNSTWMQVTVDSTPDAKMPLGRYFHGADIVHSKQAIFVFGGLTKQTKSVNIRTLDDFWQFDIHNQRWNEIGREKADSWPFAVSGHTLTSYRNSSLDSLILIGGVSPQHGFMNYVWEFRLDGFQWHKWDTRGAGPLGIFGHTTVFHAPSKSLYVFGGYRYEKQEAIFSDILYVLNYDTKTWTNLNSFTSSVLPGKRFLHSSVTTDSHLYVLGGRISPWNISDTLYAYSYNCNQWINLITDGVDKIGPLPGQTYAQAMTVEPDGNAAYIIGGWGSDVQCSVLRLELPRDLCALWPNRDCLKVPDCAYCALKYDVKTVSETCHSHKTKCPFPDIVNRNYTKHENQGRVCDGPIVTDNCTVLYDCSTCTQVTGCQWCDNLCVGNKTCSGKSITQPTQCPYNTCVATDCIQCHQIPGCDWSYTKQKCIQLFNSQEQNAINTCAPSCTHYKSCSECLDASDCRWSTQLDECISASYQQLYCAGGVCGLVLQTDDREFCPEPCSVFSQCATCLRHANCGWCAAPDNNGTGLCTEGSSERPMHGTCDDVVYQTDYELPSNTSYSWFYVKCPPENECLNDHHSCNPISERCEDLEEGYKCVCGSGYKTSPNGCEPVCAQGCVRGQCIEPNKCKCDFGYVGANCSIQCQCNGHANCEGPDKLDQCLKCHNNTMGTQCEKCLPLFVGDPSDSGQCIPCEQYCNGHSKICLSENSTEHDPPENMDIEEVRKYLKEGPKGIARCLRCGSRTSGTRCDECIAGNFRGSEDHRDPCRPCDCHGHGDTCDPVTGEKCNCKNNTESDICPSGASGKNSATPCYMVQCSKCKEGYSGIPTAGHQCYKVMSMDLKMCFDAKLIDECKMKPKPLHPGEMVFFAIQPRYMNVDIRVIIDVTQGKLNVFMSTHDDTYIVFQNQSTGVHEIDLDPKYSHINNGTDDVYLEKSANGLRTYITVKETKTMLAVKGLKDRLVITLPEESHSLESTRFYLVLQAVDPPETDKKVAYGIVFFKQDQLHIDLFVFFSVFFSCFFLFLAACVVAWKAKQAADVRRAHRRHVVEMLHMAKRPFASVTLNLGQRTKPRRNAHYDLRPVAVEPTGDSLAAVATIFITLPGGQNTPVKLALASSLILLARQFPPGGRAFLRRRSTHAVPPT</sequence>
<evidence type="ECO:0000256" key="13">
    <source>
        <dbReference type="SAM" id="Phobius"/>
    </source>
</evidence>
<evidence type="ECO:0000256" key="6">
    <source>
        <dbReference type="ARBA" id="ARBA00022737"/>
    </source>
</evidence>
<dbReference type="InterPro" id="IPR002049">
    <property type="entry name" value="LE_dom"/>
</dbReference>
<keyword evidence="10 12" id="KW-0424">Laminin EGF-like domain</keyword>
<dbReference type="PROSITE" id="PS00010">
    <property type="entry name" value="ASX_HYDROXYL"/>
    <property type="match status" value="1"/>
</dbReference>
<evidence type="ECO:0000256" key="12">
    <source>
        <dbReference type="PROSITE-ProRule" id="PRU00460"/>
    </source>
</evidence>
<dbReference type="SMART" id="SM00180">
    <property type="entry name" value="EGF_Lam"/>
    <property type="match status" value="4"/>
</dbReference>
<evidence type="ECO:0000256" key="3">
    <source>
        <dbReference type="ARBA" id="ARBA00022536"/>
    </source>
</evidence>
<dbReference type="RefSeq" id="XP_017786407.1">
    <property type="nucleotide sequence ID" value="XM_017930918.1"/>
</dbReference>
<reference evidence="18" key="1">
    <citation type="submission" date="2025-08" db="UniProtKB">
        <authorList>
            <consortium name="RefSeq"/>
        </authorList>
    </citation>
    <scope>IDENTIFICATION</scope>
    <source>
        <tissue evidence="18">Whole Larva</tissue>
    </source>
</reference>
<feature type="disulfide bond" evidence="12">
    <location>
        <begin position="1291"/>
        <end position="1300"/>
    </location>
</feature>
<dbReference type="Proteomes" id="UP000695000">
    <property type="component" value="Unplaced"/>
</dbReference>
<feature type="domain" description="Laminin EGF-like" evidence="16">
    <location>
        <begin position="2214"/>
        <end position="2262"/>
    </location>
</feature>
<dbReference type="PANTHER" id="PTHR46376:SF2">
    <property type="entry name" value="DISTRACTED, ISOFORM B"/>
    <property type="match status" value="1"/>
</dbReference>
<keyword evidence="9" id="KW-0325">Glycoprotein</keyword>
<dbReference type="SUPFAM" id="SSF50965">
    <property type="entry name" value="Galactose oxidase, central domain"/>
    <property type="match status" value="1"/>
</dbReference>
<evidence type="ECO:0000313" key="18">
    <source>
        <dbReference type="RefSeq" id="XP_017786407.1"/>
    </source>
</evidence>
<dbReference type="InterPro" id="IPR056737">
    <property type="entry name" value="Beta-prop_ATRN-MKLN-like"/>
</dbReference>
<evidence type="ECO:0000256" key="11">
    <source>
        <dbReference type="PROSITE-ProRule" id="PRU00076"/>
    </source>
</evidence>
<dbReference type="SMART" id="SM00181">
    <property type="entry name" value="EGF"/>
    <property type="match status" value="7"/>
</dbReference>